<reference evidence="10" key="1">
    <citation type="journal article" date="2020" name="Stud. Mycol.">
        <title>101 Dothideomycetes genomes: a test case for predicting lifestyles and emergence of pathogens.</title>
        <authorList>
            <person name="Haridas S."/>
            <person name="Albert R."/>
            <person name="Binder M."/>
            <person name="Bloem J."/>
            <person name="Labutti K."/>
            <person name="Salamov A."/>
            <person name="Andreopoulos B."/>
            <person name="Baker S."/>
            <person name="Barry K."/>
            <person name="Bills G."/>
            <person name="Bluhm B."/>
            <person name="Cannon C."/>
            <person name="Castanera R."/>
            <person name="Culley D."/>
            <person name="Daum C."/>
            <person name="Ezra D."/>
            <person name="Gonzalez J."/>
            <person name="Henrissat B."/>
            <person name="Kuo A."/>
            <person name="Liang C."/>
            <person name="Lipzen A."/>
            <person name="Lutzoni F."/>
            <person name="Magnuson J."/>
            <person name="Mondo S."/>
            <person name="Nolan M."/>
            <person name="Ohm R."/>
            <person name="Pangilinan J."/>
            <person name="Park H.-J."/>
            <person name="Ramirez L."/>
            <person name="Alfaro M."/>
            <person name="Sun H."/>
            <person name="Tritt A."/>
            <person name="Yoshinaga Y."/>
            <person name="Zwiers L.-H."/>
            <person name="Turgeon B."/>
            <person name="Goodwin S."/>
            <person name="Spatafora J."/>
            <person name="Crous P."/>
            <person name="Grigoriev I."/>
        </authorList>
    </citation>
    <scope>NUCLEOTIDE SEQUENCE</scope>
    <source>
        <strain evidence="10">SCOH1-5</strain>
    </source>
</reference>
<feature type="compositionally biased region" description="Low complexity" evidence="7">
    <location>
        <begin position="801"/>
        <end position="812"/>
    </location>
</feature>
<evidence type="ECO:0000256" key="2">
    <source>
        <dbReference type="ARBA" id="ARBA00010642"/>
    </source>
</evidence>
<dbReference type="GO" id="GO:0016020">
    <property type="term" value="C:membrane"/>
    <property type="evidence" value="ECO:0007669"/>
    <property type="project" value="UniProtKB-SubCell"/>
</dbReference>
<dbReference type="EMBL" id="ML992705">
    <property type="protein sequence ID" value="KAF2207290.1"/>
    <property type="molecule type" value="Genomic_DNA"/>
</dbReference>
<dbReference type="OrthoDB" id="5212126at2759"/>
<proteinExistence type="inferred from homology"/>
<dbReference type="AlphaFoldDB" id="A0A6A6F244"/>
<keyword evidence="5 8" id="KW-1133">Transmembrane helix</keyword>
<dbReference type="GO" id="GO:0009272">
    <property type="term" value="P:fungal-type cell wall biogenesis"/>
    <property type="evidence" value="ECO:0007669"/>
    <property type="project" value="TreeGrafter"/>
</dbReference>
<evidence type="ECO:0000256" key="5">
    <source>
        <dbReference type="ARBA" id="ARBA00022989"/>
    </source>
</evidence>
<evidence type="ECO:0000256" key="6">
    <source>
        <dbReference type="ARBA" id="ARBA00023136"/>
    </source>
</evidence>
<evidence type="ECO:0000313" key="10">
    <source>
        <dbReference type="EMBL" id="KAF2207290.1"/>
    </source>
</evidence>
<dbReference type="InterPro" id="IPR040241">
    <property type="entry name" value="TRP_Flc/Pkd2-like"/>
</dbReference>
<feature type="domain" description="ML-like" evidence="9">
    <location>
        <begin position="127"/>
        <end position="257"/>
    </location>
</feature>
<organism evidence="10 11">
    <name type="scientific">Cercospora zeae-maydis SCOH1-5</name>
    <dbReference type="NCBI Taxonomy" id="717836"/>
    <lineage>
        <taxon>Eukaryota</taxon>
        <taxon>Fungi</taxon>
        <taxon>Dikarya</taxon>
        <taxon>Ascomycota</taxon>
        <taxon>Pezizomycotina</taxon>
        <taxon>Dothideomycetes</taxon>
        <taxon>Dothideomycetidae</taxon>
        <taxon>Mycosphaerellales</taxon>
        <taxon>Mycosphaerellaceae</taxon>
        <taxon>Cercospora</taxon>
    </lineage>
</organism>
<comment type="subcellular location">
    <subcellularLocation>
        <location evidence="1">Membrane</location>
        <topology evidence="1">Multi-pass membrane protein</topology>
    </subcellularLocation>
</comment>
<feature type="compositionally biased region" description="Polar residues" evidence="7">
    <location>
        <begin position="769"/>
        <end position="783"/>
    </location>
</feature>
<dbReference type="PANTHER" id="PTHR31145:SF2">
    <property type="entry name" value="FLAVIN CARRIER PROTEIN 2"/>
    <property type="match status" value="1"/>
</dbReference>
<feature type="transmembrane region" description="Helical" evidence="8">
    <location>
        <begin position="595"/>
        <end position="618"/>
    </location>
</feature>
<feature type="transmembrane region" description="Helical" evidence="8">
    <location>
        <begin position="657"/>
        <end position="685"/>
    </location>
</feature>
<evidence type="ECO:0000256" key="8">
    <source>
        <dbReference type="SAM" id="Phobius"/>
    </source>
</evidence>
<feature type="transmembrane region" description="Helical" evidence="8">
    <location>
        <begin position="480"/>
        <end position="501"/>
    </location>
</feature>
<keyword evidence="3 8" id="KW-0812">Transmembrane</keyword>
<feature type="transmembrane region" description="Helical" evidence="8">
    <location>
        <begin position="431"/>
        <end position="456"/>
    </location>
</feature>
<evidence type="ECO:0000313" key="11">
    <source>
        <dbReference type="Proteomes" id="UP000799539"/>
    </source>
</evidence>
<dbReference type="Proteomes" id="UP000799539">
    <property type="component" value="Unassembled WGS sequence"/>
</dbReference>
<feature type="transmembrane region" description="Helical" evidence="8">
    <location>
        <begin position="260"/>
        <end position="278"/>
    </location>
</feature>
<keyword evidence="11" id="KW-1185">Reference proteome</keyword>
<feature type="compositionally biased region" description="Polar residues" evidence="7">
    <location>
        <begin position="791"/>
        <end position="800"/>
    </location>
</feature>
<feature type="transmembrane region" description="Helical" evidence="8">
    <location>
        <begin position="625"/>
        <end position="645"/>
    </location>
</feature>
<accession>A0A6A6F244</accession>
<feature type="transmembrane region" description="Helical" evidence="8">
    <location>
        <begin position="298"/>
        <end position="319"/>
    </location>
</feature>
<sequence>MASAFQFRPPAQPPHRVIRASLPYERLQKGDGNISLSLISIILILIIVVSVSCPSHSTTHSHTHTLVFGVTAICWCTAHRSGEFGSRGARTDSHTDRAAEKIEQQAPPTSNLFAATTQPPASTATRRLPVDSKFSATLFDVIFTPHNRSLAFDVVGVSSITGNVTIELLVLAYGLQVYKTTINPCDSDLQGLCPMNAGQITLNSNAEIPSESLAQVPGIAYTVPDLDARVQVYFNQTDTATSAACVEAELSNGKTVNQKGVAWTVAVLAGLALVASAITSGLGHSNTAAHVAANAMALFGYFQAQAMIGMTAVSLPPIVQSWTQNFQWSMGIIRVGFLQTLATWYQRATGGSPSTVLSNLSSASVRVEKRSLQDYTHLASRAIHALHNTLTKRSNAGSAFTDSSTTVTVRGIERVGFRAGIERTNIFMTGYVFFLIFVILVVLGVCIFKGICELLVRAGRMKGEKFQDFRNGWTTVLKGIMFRIVLIGYPQMVVLCLWEFTRKDSPAIVVLAVFTLFSMLAILAWASSKVIRLARRSIAMHKNPAYILYSDPVSLNKWGFLYVQFKATAYFFIVPFLIYILVKGLFIGVAQSSGAVQAVALVVIEAFYLIGVCVLRPYMDKKTNAFNISICVINFLSAIFLLVFSDVFGQPGIVTGVMGVIFFVYNAAFSLILLIIVLVASIIAVTSKNPDTRYQPMRDDRGSFIKSQSALNTELDALGATARGEDKHGYANTAARIEDDDDSWSGGSASRKEGEAGGYGYAQPPRSPMASTAPYNGSDNGSQRHLPPYDRSTNASPFHSQQQGQHFRQQGGAASPSPWQRGAGYE</sequence>
<feature type="compositionally biased region" description="Basic and acidic residues" evidence="7">
    <location>
        <begin position="89"/>
        <end position="103"/>
    </location>
</feature>
<dbReference type="Pfam" id="PF14558">
    <property type="entry name" value="TRP_N"/>
    <property type="match status" value="1"/>
</dbReference>
<feature type="transmembrane region" description="Helical" evidence="8">
    <location>
        <begin position="34"/>
        <end position="53"/>
    </location>
</feature>
<keyword evidence="6 8" id="KW-0472">Membrane</keyword>
<feature type="transmembrane region" description="Helical" evidence="8">
    <location>
        <begin position="326"/>
        <end position="345"/>
    </location>
</feature>
<dbReference type="PANTHER" id="PTHR31145">
    <property type="entry name" value="INTEGRAL MEMBRANE PROTEIN (AFU_ORTHOLOGUE AFUA_7G01610)"/>
    <property type="match status" value="1"/>
</dbReference>
<dbReference type="GO" id="GO:0055085">
    <property type="term" value="P:transmembrane transport"/>
    <property type="evidence" value="ECO:0007669"/>
    <property type="project" value="TreeGrafter"/>
</dbReference>
<gene>
    <name evidence="10" type="ORF">CERZMDRAFT_115289</name>
</gene>
<evidence type="ECO:0000256" key="4">
    <source>
        <dbReference type="ARBA" id="ARBA00022729"/>
    </source>
</evidence>
<evidence type="ECO:0000256" key="3">
    <source>
        <dbReference type="ARBA" id="ARBA00022692"/>
    </source>
</evidence>
<name>A0A6A6F244_9PEZI</name>
<evidence type="ECO:0000256" key="7">
    <source>
        <dbReference type="SAM" id="MobiDB-lite"/>
    </source>
</evidence>
<comment type="similarity">
    <text evidence="2">Belongs to the transient receptor potential (TRP) ion channel family.</text>
</comment>
<evidence type="ECO:0000259" key="9">
    <source>
        <dbReference type="SMART" id="SM01320"/>
    </source>
</evidence>
<evidence type="ECO:0000256" key="1">
    <source>
        <dbReference type="ARBA" id="ARBA00004141"/>
    </source>
</evidence>
<dbReference type="InterPro" id="IPR010308">
    <property type="entry name" value="TRP_C"/>
</dbReference>
<keyword evidence="4" id="KW-0732">Signal</keyword>
<dbReference type="Pfam" id="PF06011">
    <property type="entry name" value="TRP"/>
    <property type="match status" value="1"/>
</dbReference>
<dbReference type="InterPro" id="IPR032800">
    <property type="entry name" value="TRP_N"/>
</dbReference>
<feature type="region of interest" description="Disordered" evidence="7">
    <location>
        <begin position="84"/>
        <end position="105"/>
    </location>
</feature>
<feature type="transmembrane region" description="Helical" evidence="8">
    <location>
        <begin position="567"/>
        <end position="589"/>
    </location>
</feature>
<feature type="transmembrane region" description="Helical" evidence="8">
    <location>
        <begin position="507"/>
        <end position="526"/>
    </location>
</feature>
<feature type="region of interest" description="Disordered" evidence="7">
    <location>
        <begin position="729"/>
        <end position="826"/>
    </location>
</feature>
<dbReference type="SMART" id="SM01320">
    <property type="entry name" value="TRP_N"/>
    <property type="match status" value="1"/>
</dbReference>
<protein>
    <recommendedName>
        <fullName evidence="9">ML-like domain-containing protein</fullName>
    </recommendedName>
</protein>